<accession>A0A1C1A1R4</accession>
<dbReference type="PROSITE" id="PS51257">
    <property type="entry name" value="PROKAR_LIPOPROTEIN"/>
    <property type="match status" value="1"/>
</dbReference>
<keyword evidence="6" id="KW-1185">Reference proteome</keyword>
<dbReference type="Proteomes" id="UP000093309">
    <property type="component" value="Unassembled WGS sequence"/>
</dbReference>
<dbReference type="Pfam" id="PF01522">
    <property type="entry name" value="Polysacc_deac_1"/>
    <property type="match status" value="1"/>
</dbReference>
<dbReference type="PROSITE" id="PS51677">
    <property type="entry name" value="NODB"/>
    <property type="match status" value="1"/>
</dbReference>
<keyword evidence="2 3" id="KW-0732">Signal</keyword>
<dbReference type="EMBL" id="LYPC01000020">
    <property type="protein sequence ID" value="OCT14463.1"/>
    <property type="molecule type" value="Genomic_DNA"/>
</dbReference>
<dbReference type="GO" id="GO:0016810">
    <property type="term" value="F:hydrolase activity, acting on carbon-nitrogen (but not peptide) bonds"/>
    <property type="evidence" value="ECO:0007669"/>
    <property type="project" value="InterPro"/>
</dbReference>
<protein>
    <recommendedName>
        <fullName evidence="4">NodB homology domain-containing protein</fullName>
    </recommendedName>
</protein>
<evidence type="ECO:0000256" key="3">
    <source>
        <dbReference type="SAM" id="SignalP"/>
    </source>
</evidence>
<dbReference type="STRING" id="512399.A8709_27040"/>
<dbReference type="InterPro" id="IPR011330">
    <property type="entry name" value="Glyco_hydro/deAcase_b/a-brl"/>
</dbReference>
<comment type="subcellular location">
    <subcellularLocation>
        <location evidence="1">Secreted</location>
    </subcellularLocation>
</comment>
<feature type="signal peptide" evidence="3">
    <location>
        <begin position="1"/>
        <end position="29"/>
    </location>
</feature>
<name>A0A1C1A1R4_9BACL</name>
<dbReference type="Gene3D" id="3.20.20.370">
    <property type="entry name" value="Glycoside hydrolase/deacetylase"/>
    <property type="match status" value="1"/>
</dbReference>
<reference evidence="6" key="1">
    <citation type="submission" date="2016-05" db="EMBL/GenBank/DDBJ databases">
        <title>Paenibacillus oryzae. sp. nov., isolated from the rice root.</title>
        <authorList>
            <person name="Zhang J."/>
            <person name="Zhang X."/>
        </authorList>
    </citation>
    <scope>NUCLEOTIDE SEQUENCE [LARGE SCALE GENOMIC DNA]</scope>
    <source>
        <strain evidence="6">KCTC13222</strain>
    </source>
</reference>
<dbReference type="GO" id="GO:0005576">
    <property type="term" value="C:extracellular region"/>
    <property type="evidence" value="ECO:0007669"/>
    <property type="project" value="UniProtKB-SubCell"/>
</dbReference>
<evidence type="ECO:0000256" key="2">
    <source>
        <dbReference type="ARBA" id="ARBA00022729"/>
    </source>
</evidence>
<dbReference type="AlphaFoldDB" id="A0A1C1A1R4"/>
<feature type="chain" id="PRO_5038631733" description="NodB homology domain-containing protein" evidence="3">
    <location>
        <begin position="30"/>
        <end position="264"/>
    </location>
</feature>
<evidence type="ECO:0000256" key="1">
    <source>
        <dbReference type="ARBA" id="ARBA00004613"/>
    </source>
</evidence>
<evidence type="ECO:0000313" key="6">
    <source>
        <dbReference type="Proteomes" id="UP000093309"/>
    </source>
</evidence>
<dbReference type="PANTHER" id="PTHR34216">
    <property type="match status" value="1"/>
</dbReference>
<sequence>MVLKGLVRVKTTRALLLASLLLACSAAPAQTPASAAEAKPHGIAIPVLNYHSIGVATGNTYVLHPDTFARQMDYLAAHHFTPLTLAEFASVLEHKQPSPAHPVLLTFDDGYANNAEVALPILQKHDFPATIYLSTALVHTPGYLTWQQVKQLSAAGWDVASHTMTHPHLPKLSKKEQHEEILNSRAIIEHELGNQPANTFAYPYGEYNRATLRILKKAQFHYAFTTQEGWATSEQPPLELHRIVVDSQKPFEDWVHALTEPTAK</sequence>
<gene>
    <name evidence="5" type="ORF">A8709_27040</name>
</gene>
<evidence type="ECO:0000259" key="4">
    <source>
        <dbReference type="PROSITE" id="PS51677"/>
    </source>
</evidence>
<feature type="domain" description="NodB homology" evidence="4">
    <location>
        <begin position="101"/>
        <end position="264"/>
    </location>
</feature>
<dbReference type="SUPFAM" id="SSF88713">
    <property type="entry name" value="Glycoside hydrolase/deacetylase"/>
    <property type="match status" value="1"/>
</dbReference>
<organism evidence="5 6">
    <name type="scientific">Paenibacillus pectinilyticus</name>
    <dbReference type="NCBI Taxonomy" id="512399"/>
    <lineage>
        <taxon>Bacteria</taxon>
        <taxon>Bacillati</taxon>
        <taxon>Bacillota</taxon>
        <taxon>Bacilli</taxon>
        <taxon>Bacillales</taxon>
        <taxon>Paenibacillaceae</taxon>
        <taxon>Paenibacillus</taxon>
    </lineage>
</organism>
<evidence type="ECO:0000313" key="5">
    <source>
        <dbReference type="EMBL" id="OCT14463.1"/>
    </source>
</evidence>
<dbReference type="InterPro" id="IPR002509">
    <property type="entry name" value="NODB_dom"/>
</dbReference>
<dbReference type="PANTHER" id="PTHR34216:SF3">
    <property type="entry name" value="POLY-BETA-1,6-N-ACETYL-D-GLUCOSAMINE N-DEACETYLASE"/>
    <property type="match status" value="1"/>
</dbReference>
<dbReference type="GO" id="GO:0005975">
    <property type="term" value="P:carbohydrate metabolic process"/>
    <property type="evidence" value="ECO:0007669"/>
    <property type="project" value="InterPro"/>
</dbReference>
<dbReference type="CDD" id="cd10918">
    <property type="entry name" value="CE4_NodB_like_5s_6s"/>
    <property type="match status" value="1"/>
</dbReference>
<dbReference type="InterPro" id="IPR051398">
    <property type="entry name" value="Polysacch_Deacetylase"/>
</dbReference>
<proteinExistence type="predicted"/>
<comment type="caution">
    <text evidence="5">The sequence shown here is derived from an EMBL/GenBank/DDBJ whole genome shotgun (WGS) entry which is preliminary data.</text>
</comment>